<dbReference type="CDD" id="cd14254">
    <property type="entry name" value="Dockerin_II"/>
    <property type="match status" value="1"/>
</dbReference>
<dbReference type="Proteomes" id="UP000034448">
    <property type="component" value="Unassembled WGS sequence"/>
</dbReference>
<dbReference type="InterPro" id="IPR018247">
    <property type="entry name" value="EF_Hand_1_Ca_BS"/>
</dbReference>
<dbReference type="InterPro" id="IPR016134">
    <property type="entry name" value="Dockerin_dom"/>
</dbReference>
<accession>A0A0G0IGG7</accession>
<organism evidence="5 6">
    <name type="scientific">Candidatus Daviesbacteria bacterium GW2011_GWA1_36_8</name>
    <dbReference type="NCBI Taxonomy" id="1618417"/>
    <lineage>
        <taxon>Bacteria</taxon>
        <taxon>Candidatus Daviesiibacteriota</taxon>
    </lineage>
</organism>
<feature type="compositionally biased region" description="Low complexity" evidence="2">
    <location>
        <begin position="453"/>
        <end position="466"/>
    </location>
</feature>
<keyword evidence="3" id="KW-0812">Transmembrane</keyword>
<dbReference type="SUPFAM" id="SSF51445">
    <property type="entry name" value="(Trans)glycosidases"/>
    <property type="match status" value="1"/>
</dbReference>
<dbReference type="GO" id="GO:0000272">
    <property type="term" value="P:polysaccharide catabolic process"/>
    <property type="evidence" value="ECO:0007669"/>
    <property type="project" value="InterPro"/>
</dbReference>
<dbReference type="SUPFAM" id="SSF63446">
    <property type="entry name" value="Type I dockerin domain"/>
    <property type="match status" value="1"/>
</dbReference>
<name>A0A0G0IGG7_9BACT</name>
<feature type="transmembrane region" description="Helical" evidence="3">
    <location>
        <begin position="7"/>
        <end position="25"/>
    </location>
</feature>
<dbReference type="Gene3D" id="2.160.20.10">
    <property type="entry name" value="Single-stranded right-handed beta-helix, Pectin lyase-like"/>
    <property type="match status" value="1"/>
</dbReference>
<sequence>MSQKGIIYLPVLLVAIVGVLAFLVISSNAPLRDQLLNSLYPKSKSHAAAPWDGVPSINIDYNQDVETYWANHPFNPSSPNYRPDINSPSNQVNVATQFGGNTQAALDSLPSSGGTLYFPAGDYSNFTLVGKNNVHFIGNPGATIAGTSRIAGCDTALNYHDFSLAVTNRDPDALSCATTNRLKNIYFKNITFDGGGSALDAFDLHAVQDMVIDNATFQNFADYTLDPSLHIGQISGASMLDNIWVRNSSFLGKTAFSIYVDGMHGGGMINNTFSNNHRRGYLLFLTNDDFTKDYNGNGSFEDWEVRSAKYNVVYGNTFDGGLKNYDGSPVTSYEIAAFTGANNLVMGNIITNRVTNIGAFDAKTALVNDTYTYSYYGNKIIANDARGGVSYLMEINGGTCPSGQNNFAHVGKYEIKNNRAASGQTIVENPTGCSSIEGPNVVNGNCFGTNCPAPSSDPTPSSNPTQTPIPTPTPSPTPAGSPTPVPSNNANANFPIGVFEDGNMVWGEIPTFTDMVNDLQSKGMNAVIFGNNNASRDEPILNVSDQKNFNVYFGAHSETDSYFSDPTPTLQEARNIIYPVVDLIKNHTSVKGYNVADEPSLGDLDRVKFLTQAYMERDTSKPAGPVLIAVGTGNVIYDAVLPTMFIMDAYPFSVQSAACDFTMKGFGYTNKNLSQYIREMTATKASNVPLYIILQTHKVGDSSWGINQLRVPSVPEVRGQHWISIGEGAHGIFWFIYFTQQDWTGLKDNPTLMNEISSLAQRTNPLTQTLLNAKRNSTDLFTANNGAYISTLTSNDGTKKYAVVANIGNCSSSQNITINSTQQGSLKNLETGQILPLGSQISFLPGDGKVFELVSSQTTPAPTPKPGDLNGDGRVGVIDFSILLSKWNTSDPAADLNQDGKVNILDFSILLSNWN</sequence>
<feature type="domain" description="Dockerin" evidence="4">
    <location>
        <begin position="862"/>
        <end position="915"/>
    </location>
</feature>
<dbReference type="InterPro" id="IPR017853">
    <property type="entry name" value="GH"/>
</dbReference>
<dbReference type="PROSITE" id="PS00018">
    <property type="entry name" value="EF_HAND_1"/>
    <property type="match status" value="2"/>
</dbReference>
<evidence type="ECO:0000313" key="6">
    <source>
        <dbReference type="Proteomes" id="UP000034448"/>
    </source>
</evidence>
<dbReference type="GO" id="GO:0004553">
    <property type="term" value="F:hydrolase activity, hydrolyzing O-glycosyl compounds"/>
    <property type="evidence" value="ECO:0007669"/>
    <property type="project" value="InterPro"/>
</dbReference>
<dbReference type="EMBL" id="LBSJ01000022">
    <property type="protein sequence ID" value="KKQ15131.1"/>
    <property type="molecule type" value="Genomic_DNA"/>
</dbReference>
<dbReference type="InterPro" id="IPR036439">
    <property type="entry name" value="Dockerin_dom_sf"/>
</dbReference>
<reference evidence="5 6" key="1">
    <citation type="journal article" date="2015" name="Nature">
        <title>rRNA introns, odd ribosomes, and small enigmatic genomes across a large radiation of phyla.</title>
        <authorList>
            <person name="Brown C.T."/>
            <person name="Hug L.A."/>
            <person name="Thomas B.C."/>
            <person name="Sharon I."/>
            <person name="Castelle C.J."/>
            <person name="Singh A."/>
            <person name="Wilkins M.J."/>
            <person name="Williams K.H."/>
            <person name="Banfield J.F."/>
        </authorList>
    </citation>
    <scope>NUCLEOTIDE SEQUENCE [LARGE SCALE GENOMIC DNA]</scope>
</reference>
<keyword evidence="3" id="KW-0472">Membrane</keyword>
<dbReference type="Gene3D" id="1.10.1330.10">
    <property type="entry name" value="Dockerin domain"/>
    <property type="match status" value="1"/>
</dbReference>
<gene>
    <name evidence="5" type="ORF">US28_C0022G0003</name>
</gene>
<dbReference type="PROSITE" id="PS51766">
    <property type="entry name" value="DOCKERIN"/>
    <property type="match status" value="1"/>
</dbReference>
<proteinExistence type="predicted"/>
<comment type="caution">
    <text evidence="5">The sequence shown here is derived from an EMBL/GenBank/DDBJ whole genome shotgun (WGS) entry which is preliminary data.</text>
</comment>
<dbReference type="Pfam" id="PF00404">
    <property type="entry name" value="Dockerin_1"/>
    <property type="match status" value="1"/>
</dbReference>
<keyword evidence="3" id="KW-1133">Transmembrane helix</keyword>
<protein>
    <recommendedName>
        <fullName evidence="1">Probable pectate lyase C</fullName>
    </recommendedName>
</protein>
<evidence type="ECO:0000256" key="1">
    <source>
        <dbReference type="ARBA" id="ARBA00016512"/>
    </source>
</evidence>
<evidence type="ECO:0000313" key="5">
    <source>
        <dbReference type="EMBL" id="KKQ15131.1"/>
    </source>
</evidence>
<evidence type="ECO:0000259" key="4">
    <source>
        <dbReference type="PROSITE" id="PS51766"/>
    </source>
</evidence>
<dbReference type="InterPro" id="IPR002105">
    <property type="entry name" value="Dockerin_1_rpt"/>
</dbReference>
<feature type="compositionally biased region" description="Pro residues" evidence="2">
    <location>
        <begin position="467"/>
        <end position="485"/>
    </location>
</feature>
<evidence type="ECO:0000256" key="3">
    <source>
        <dbReference type="SAM" id="Phobius"/>
    </source>
</evidence>
<evidence type="ECO:0000256" key="2">
    <source>
        <dbReference type="SAM" id="MobiDB-lite"/>
    </source>
</evidence>
<dbReference type="AlphaFoldDB" id="A0A0G0IGG7"/>
<dbReference type="InterPro" id="IPR011050">
    <property type="entry name" value="Pectin_lyase_fold/virulence"/>
</dbReference>
<feature type="region of interest" description="Disordered" evidence="2">
    <location>
        <begin position="453"/>
        <end position="489"/>
    </location>
</feature>
<dbReference type="SUPFAM" id="SSF51126">
    <property type="entry name" value="Pectin lyase-like"/>
    <property type="match status" value="1"/>
</dbReference>
<dbReference type="InterPro" id="IPR012334">
    <property type="entry name" value="Pectin_lyas_fold"/>
</dbReference>